<protein>
    <submittedName>
        <fullName evidence="1">Uncharacterized protein</fullName>
    </submittedName>
</protein>
<sequence>MCIQAGLPGQTGFVWHLLNRFLKCQ</sequence>
<accession>A0A0E9U3H4</accession>
<name>A0A0E9U3H4_ANGAN</name>
<dbReference type="EMBL" id="GBXM01048300">
    <property type="protein sequence ID" value="JAH60277.1"/>
    <property type="molecule type" value="Transcribed_RNA"/>
</dbReference>
<dbReference type="EMBL" id="GBXM01079151">
    <property type="protein sequence ID" value="JAH29426.1"/>
    <property type="molecule type" value="Transcribed_RNA"/>
</dbReference>
<organism evidence="1">
    <name type="scientific">Anguilla anguilla</name>
    <name type="common">European freshwater eel</name>
    <name type="synonym">Muraena anguilla</name>
    <dbReference type="NCBI Taxonomy" id="7936"/>
    <lineage>
        <taxon>Eukaryota</taxon>
        <taxon>Metazoa</taxon>
        <taxon>Chordata</taxon>
        <taxon>Craniata</taxon>
        <taxon>Vertebrata</taxon>
        <taxon>Euteleostomi</taxon>
        <taxon>Actinopterygii</taxon>
        <taxon>Neopterygii</taxon>
        <taxon>Teleostei</taxon>
        <taxon>Anguilliformes</taxon>
        <taxon>Anguillidae</taxon>
        <taxon>Anguilla</taxon>
    </lineage>
</organism>
<reference evidence="1" key="2">
    <citation type="journal article" date="2015" name="Fish Shellfish Immunol.">
        <title>Early steps in the European eel (Anguilla anguilla)-Vibrio vulnificus interaction in the gills: Role of the RtxA13 toxin.</title>
        <authorList>
            <person name="Callol A."/>
            <person name="Pajuelo D."/>
            <person name="Ebbesson L."/>
            <person name="Teles M."/>
            <person name="MacKenzie S."/>
            <person name="Amaro C."/>
        </authorList>
    </citation>
    <scope>NUCLEOTIDE SEQUENCE</scope>
</reference>
<dbReference type="AlphaFoldDB" id="A0A0E9U3H4"/>
<proteinExistence type="predicted"/>
<reference evidence="1" key="1">
    <citation type="submission" date="2014-11" db="EMBL/GenBank/DDBJ databases">
        <authorList>
            <person name="Amaro Gonzalez C."/>
        </authorList>
    </citation>
    <scope>NUCLEOTIDE SEQUENCE</scope>
</reference>
<evidence type="ECO:0000313" key="1">
    <source>
        <dbReference type="EMBL" id="JAH60277.1"/>
    </source>
</evidence>